<dbReference type="InterPro" id="IPR035538">
    <property type="entry name" value="Cyclophilin_PPIL4"/>
</dbReference>
<dbReference type="PANTHER" id="PTHR45843">
    <property type="entry name" value="PEPTIDYL-PROLYL CIS-TRANS ISOMERASE-LIKE 4"/>
    <property type="match status" value="1"/>
</dbReference>
<dbReference type="CDD" id="cd12235">
    <property type="entry name" value="RRM_PPIL4"/>
    <property type="match status" value="1"/>
</dbReference>
<organism evidence="14">
    <name type="scientific">Daphnia magna</name>
    <dbReference type="NCBI Taxonomy" id="35525"/>
    <lineage>
        <taxon>Eukaryota</taxon>
        <taxon>Metazoa</taxon>
        <taxon>Ecdysozoa</taxon>
        <taxon>Arthropoda</taxon>
        <taxon>Crustacea</taxon>
        <taxon>Branchiopoda</taxon>
        <taxon>Diplostraca</taxon>
        <taxon>Cladocera</taxon>
        <taxon>Anomopoda</taxon>
        <taxon>Daphniidae</taxon>
        <taxon>Daphnia</taxon>
    </lineage>
</organism>
<dbReference type="Gene3D" id="2.40.100.10">
    <property type="entry name" value="Cyclophilin-like"/>
    <property type="match status" value="1"/>
</dbReference>
<dbReference type="PANTHER" id="PTHR45843:SF1">
    <property type="entry name" value="PEPTIDYL-PROLYL CIS-TRANS ISOMERASE-LIKE 4"/>
    <property type="match status" value="1"/>
</dbReference>
<sequence>MSVILETTKGDLTVDLFIQERPKTCMNFLKLCKMKQYNFNRFHHVERNFLCQTGDPTETGRGGESIFGLLYGQQANYYEAEQVPVLKHTKPGLLSMVNVGDNMLGSQFFITLGDNLDFLDKEHCVFGEVVEGHDALLNINEAICDENHVPYQDIRITHTVILDDPFPDPPGLEIPIHSPEPTKEMLDSGRIAADEDINDMEGKTAEEIEELIAEKEAKARATILEMVGDLPSVDAAPPENVLFVCKLNPVTTDDDLMIIFSRFGKIVNCEIIRDRQTMNSLQYAFIEFDNPKSCEDAYFKMDNVLIDDRRIHVDFSQSVSRLQWKGKGRGVEFVGGKAFDPNKEDYKMKDQPKIEQSKRMSSDDYAKKHAFQQRRRDFQPRDQYRGSREHREDRDRRDPREQQTGRNDFDNRGRRGERDRREERYNRDYLEERPNRDHREERYNRDHRHQPDRRHKRDHRERRRSTDRSHRQEDKQLQCWICFLLLITTSAGSADQISVYKNREDAKKPVYSFWSSNNSNSRSESRHGKVTTGSYRVPLPDGRVQIVNYRADENGYVADIQYEEVAESKTAASYSASAYKASAYIEITPPPIYEVFTTTARTNVYPTTNRNYYEVPVTTTPVPPTQYEVPNAATPAYEAPYRIPAKSGHAVLAAPIPLAFRTFYPSKSSKKMNFSLDKEYKMYENQTPALSPPSDKPLTITAPAVSAYVTKSPVNKVVTTVSSAFAIPTYPTSTYSKPASPEPAYSFRDYKAPTVTASESQSPATTELAKFDLLYSSPAYSAPEYRSPTPIYKASTYFNSNKERVSTGYKELSRIFRETSLTAGNKNWELFFNKAWEFARTKY</sequence>
<dbReference type="GO" id="GO:0042302">
    <property type="term" value="F:structural constituent of cuticle"/>
    <property type="evidence" value="ECO:0007669"/>
    <property type="project" value="UniProtKB-UniRule"/>
</dbReference>
<feature type="domain" description="RRM" evidence="13">
    <location>
        <begin position="240"/>
        <end position="318"/>
    </location>
</feature>
<feature type="compositionally biased region" description="Basic residues" evidence="11">
    <location>
        <begin position="445"/>
        <end position="463"/>
    </location>
</feature>
<dbReference type="PROSITE" id="PS50072">
    <property type="entry name" value="CSA_PPIASE_2"/>
    <property type="match status" value="1"/>
</dbReference>
<dbReference type="InterPro" id="IPR029000">
    <property type="entry name" value="Cyclophilin-like_dom_sf"/>
</dbReference>
<reference evidence="14" key="1">
    <citation type="submission" date="2018-08" db="EMBL/GenBank/DDBJ databases">
        <authorList>
            <person name="Cornetti L."/>
        </authorList>
    </citation>
    <scope>NUCLEOTIDE SEQUENCE</scope>
    <source>
        <strain evidence="14">CA-CH-1</strain>
    </source>
</reference>
<accession>A0A4Y7ME13</accession>
<dbReference type="SMART" id="SM00360">
    <property type="entry name" value="RRM"/>
    <property type="match status" value="1"/>
</dbReference>
<dbReference type="Gene3D" id="3.30.70.330">
    <property type="match status" value="1"/>
</dbReference>
<comment type="function">
    <text evidence="2">PPIases accelerate the folding of proteins. It catalyzes the cis-trans isomerization of proline imidic peptide bonds in oligopeptides.</text>
</comment>
<evidence type="ECO:0000259" key="12">
    <source>
        <dbReference type="PROSITE" id="PS50072"/>
    </source>
</evidence>
<evidence type="ECO:0000256" key="10">
    <source>
        <dbReference type="PROSITE-ProRule" id="PRU00497"/>
    </source>
</evidence>
<evidence type="ECO:0000256" key="5">
    <source>
        <dbReference type="ARBA" id="ARBA00022884"/>
    </source>
</evidence>
<dbReference type="InterPro" id="IPR000618">
    <property type="entry name" value="Insect_cuticle"/>
</dbReference>
<dbReference type="Pfam" id="PF00160">
    <property type="entry name" value="Pro_isomerase"/>
    <property type="match status" value="1"/>
</dbReference>
<dbReference type="PROSITE" id="PS51155">
    <property type="entry name" value="CHIT_BIND_RR_2"/>
    <property type="match status" value="1"/>
</dbReference>
<gene>
    <name evidence="14" type="primary">EOG090X0971</name>
</gene>
<dbReference type="InterPro" id="IPR002130">
    <property type="entry name" value="Cyclophilin-type_PPIase_dom"/>
</dbReference>
<keyword evidence="5 9" id="KW-0694">RNA-binding</keyword>
<evidence type="ECO:0000256" key="8">
    <source>
        <dbReference type="ARBA" id="ARBA00023242"/>
    </source>
</evidence>
<keyword evidence="10" id="KW-0193">Cuticle</keyword>
<dbReference type="GO" id="GO:0003723">
    <property type="term" value="F:RNA binding"/>
    <property type="evidence" value="ECO:0007669"/>
    <property type="project" value="UniProtKB-UniRule"/>
</dbReference>
<dbReference type="FunFam" id="3.30.70.330:FF:000287">
    <property type="entry name" value="Peptidyl-prolyl cis-trans isomerase"/>
    <property type="match status" value="1"/>
</dbReference>
<dbReference type="GO" id="GO:0003755">
    <property type="term" value="F:peptidyl-prolyl cis-trans isomerase activity"/>
    <property type="evidence" value="ECO:0007669"/>
    <property type="project" value="UniProtKB-KW"/>
</dbReference>
<dbReference type="InterPro" id="IPR035542">
    <property type="entry name" value="CRIP"/>
</dbReference>
<dbReference type="InterPro" id="IPR035979">
    <property type="entry name" value="RBD_domain_sf"/>
</dbReference>
<dbReference type="PROSITE" id="PS50102">
    <property type="entry name" value="RRM"/>
    <property type="match status" value="1"/>
</dbReference>
<evidence type="ECO:0000256" key="3">
    <source>
        <dbReference type="ARBA" id="ARBA00004123"/>
    </source>
</evidence>
<evidence type="ECO:0000256" key="1">
    <source>
        <dbReference type="ARBA" id="ARBA00000971"/>
    </source>
</evidence>
<keyword evidence="8" id="KW-0539">Nucleus</keyword>
<name>A0A4Y7ME13_9CRUS</name>
<evidence type="ECO:0000256" key="6">
    <source>
        <dbReference type="ARBA" id="ARBA00023110"/>
    </source>
</evidence>
<evidence type="ECO:0000256" key="2">
    <source>
        <dbReference type="ARBA" id="ARBA00002388"/>
    </source>
</evidence>
<dbReference type="CDD" id="cd01921">
    <property type="entry name" value="cyclophilin_RRM"/>
    <property type="match status" value="1"/>
</dbReference>
<dbReference type="EC" id="5.2.1.8" evidence="4"/>
<dbReference type="Pfam" id="PF00076">
    <property type="entry name" value="RRM_1"/>
    <property type="match status" value="1"/>
</dbReference>
<evidence type="ECO:0000259" key="13">
    <source>
        <dbReference type="PROSITE" id="PS50102"/>
    </source>
</evidence>
<dbReference type="PRINTS" id="PR00153">
    <property type="entry name" value="CSAPPISMRASE"/>
</dbReference>
<dbReference type="GO" id="GO:0005634">
    <property type="term" value="C:nucleus"/>
    <property type="evidence" value="ECO:0007669"/>
    <property type="project" value="UniProtKB-SubCell"/>
</dbReference>
<feature type="compositionally biased region" description="Basic and acidic residues" evidence="11">
    <location>
        <begin position="340"/>
        <end position="367"/>
    </location>
</feature>
<dbReference type="InterPro" id="IPR012677">
    <property type="entry name" value="Nucleotide-bd_a/b_plait_sf"/>
</dbReference>
<dbReference type="InterPro" id="IPR000504">
    <property type="entry name" value="RRM_dom"/>
</dbReference>
<evidence type="ECO:0000256" key="9">
    <source>
        <dbReference type="PROSITE-ProRule" id="PRU00176"/>
    </source>
</evidence>
<dbReference type="OrthoDB" id="2083at2759"/>
<keyword evidence="7" id="KW-0413">Isomerase</keyword>
<feature type="compositionally biased region" description="Basic and acidic residues" evidence="11">
    <location>
        <begin position="374"/>
        <end position="444"/>
    </location>
</feature>
<keyword evidence="6" id="KW-0697">Rotamase</keyword>
<comment type="subcellular location">
    <subcellularLocation>
        <location evidence="3">Nucleus</location>
    </subcellularLocation>
</comment>
<dbReference type="AlphaFoldDB" id="A0A4Y7ME13"/>
<evidence type="ECO:0000313" key="14">
    <source>
        <dbReference type="EMBL" id="SVE79598.1"/>
    </source>
</evidence>
<comment type="catalytic activity">
    <reaction evidence="1">
        <text>[protein]-peptidylproline (omega=180) = [protein]-peptidylproline (omega=0)</text>
        <dbReference type="Rhea" id="RHEA:16237"/>
        <dbReference type="Rhea" id="RHEA-COMP:10747"/>
        <dbReference type="Rhea" id="RHEA-COMP:10748"/>
        <dbReference type="ChEBI" id="CHEBI:83833"/>
        <dbReference type="ChEBI" id="CHEBI:83834"/>
        <dbReference type="EC" id="5.2.1.8"/>
    </reaction>
</comment>
<dbReference type="SUPFAM" id="SSF50891">
    <property type="entry name" value="Cyclophilin-like"/>
    <property type="match status" value="1"/>
</dbReference>
<evidence type="ECO:0000256" key="7">
    <source>
        <dbReference type="ARBA" id="ARBA00023235"/>
    </source>
</evidence>
<dbReference type="FunFam" id="2.40.100.10:FF:000079">
    <property type="entry name" value="Peptidyl-prolyl cis-trans isomerase"/>
    <property type="match status" value="1"/>
</dbReference>
<feature type="region of interest" description="Disordered" evidence="11">
    <location>
        <begin position="514"/>
        <end position="536"/>
    </location>
</feature>
<dbReference type="Pfam" id="PF00379">
    <property type="entry name" value="Chitin_bind_4"/>
    <property type="match status" value="1"/>
</dbReference>
<evidence type="ECO:0000256" key="11">
    <source>
        <dbReference type="SAM" id="MobiDB-lite"/>
    </source>
</evidence>
<feature type="domain" description="PPIase cyclophilin-type" evidence="12">
    <location>
        <begin position="10"/>
        <end position="161"/>
    </location>
</feature>
<proteinExistence type="evidence at transcript level"/>
<feature type="region of interest" description="Disordered" evidence="11">
    <location>
        <begin position="340"/>
        <end position="470"/>
    </location>
</feature>
<protein>
    <recommendedName>
        <fullName evidence="4">peptidylprolyl isomerase</fullName>
        <ecNumber evidence="4">5.2.1.8</ecNumber>
    </recommendedName>
</protein>
<dbReference type="SUPFAM" id="SSF54928">
    <property type="entry name" value="RNA-binding domain, RBD"/>
    <property type="match status" value="1"/>
</dbReference>
<dbReference type="EMBL" id="LR009979">
    <property type="protein sequence ID" value="SVE79598.1"/>
    <property type="molecule type" value="mRNA"/>
</dbReference>
<evidence type="ECO:0000256" key="4">
    <source>
        <dbReference type="ARBA" id="ARBA00013194"/>
    </source>
</evidence>